<reference evidence="1" key="1">
    <citation type="submission" date="2020-11" db="EMBL/GenBank/DDBJ databases">
        <authorList>
            <consortium name="DOE Joint Genome Institute"/>
            <person name="Ahrendt S."/>
            <person name="Riley R."/>
            <person name="Andreopoulos W."/>
            <person name="Labutti K."/>
            <person name="Pangilinan J."/>
            <person name="Ruiz-Duenas F.J."/>
            <person name="Barrasa J.M."/>
            <person name="Sanchez-Garcia M."/>
            <person name="Camarero S."/>
            <person name="Miyauchi S."/>
            <person name="Serrano A."/>
            <person name="Linde D."/>
            <person name="Babiker R."/>
            <person name="Drula E."/>
            <person name="Ayuso-Fernandez I."/>
            <person name="Pacheco R."/>
            <person name="Padilla G."/>
            <person name="Ferreira P."/>
            <person name="Barriuso J."/>
            <person name="Kellner H."/>
            <person name="Castanera R."/>
            <person name="Alfaro M."/>
            <person name="Ramirez L."/>
            <person name="Pisabarro A.G."/>
            <person name="Kuo A."/>
            <person name="Tritt A."/>
            <person name="Lipzen A."/>
            <person name="He G."/>
            <person name="Yan M."/>
            <person name="Ng V."/>
            <person name="Cullen D."/>
            <person name="Martin F."/>
            <person name="Rosso M.-N."/>
            <person name="Henrissat B."/>
            <person name="Hibbett D."/>
            <person name="Martinez A.T."/>
            <person name="Grigoriev I.V."/>
        </authorList>
    </citation>
    <scope>NUCLEOTIDE SEQUENCE</scope>
    <source>
        <strain evidence="1">CBS 506.95</strain>
    </source>
</reference>
<name>A0A9P6JN09_9AGAR</name>
<comment type="caution">
    <text evidence="1">The sequence shown here is derived from an EMBL/GenBank/DDBJ whole genome shotgun (WGS) entry which is preliminary data.</text>
</comment>
<dbReference type="EMBL" id="MU157866">
    <property type="protein sequence ID" value="KAF9526892.1"/>
    <property type="molecule type" value="Genomic_DNA"/>
</dbReference>
<protein>
    <submittedName>
        <fullName evidence="1">Uncharacterized protein</fullName>
    </submittedName>
</protein>
<proteinExistence type="predicted"/>
<dbReference type="AlphaFoldDB" id="A0A9P6JN09"/>
<accession>A0A9P6JN09</accession>
<organism evidence="1 2">
    <name type="scientific">Crepidotus variabilis</name>
    <dbReference type="NCBI Taxonomy" id="179855"/>
    <lineage>
        <taxon>Eukaryota</taxon>
        <taxon>Fungi</taxon>
        <taxon>Dikarya</taxon>
        <taxon>Basidiomycota</taxon>
        <taxon>Agaricomycotina</taxon>
        <taxon>Agaricomycetes</taxon>
        <taxon>Agaricomycetidae</taxon>
        <taxon>Agaricales</taxon>
        <taxon>Agaricineae</taxon>
        <taxon>Crepidotaceae</taxon>
        <taxon>Crepidotus</taxon>
    </lineage>
</organism>
<evidence type="ECO:0000313" key="2">
    <source>
        <dbReference type="Proteomes" id="UP000807306"/>
    </source>
</evidence>
<dbReference type="Proteomes" id="UP000807306">
    <property type="component" value="Unassembled WGS sequence"/>
</dbReference>
<sequence>MSNSHTEWQSGGGPRLPLELEREIFEIAALDNAEDAILLSLVAKRIQIWLEPIVYRTSYRNPLARSSPAFSRWISESKRQRVLQYTERLLLRDTYVKEATDIINQCPNIWDLSIWDLRQLSQLDLLLAILPSFSIQRLYIGNECLSWLRLNGSQKFNPSLYLHLTHLSLHVPKRGSPSYKVIASHATIFSKLPCLTHFAVFRSATKWSIIQKLLADCTTLQLLIVFQLQTTAAVHDSEPRVVYLDPWVNTVAGWVQEELDFWQIGEKVRDDQKAIEALQK</sequence>
<gene>
    <name evidence="1" type="ORF">CPB83DRAFT_857162</name>
</gene>
<dbReference type="OrthoDB" id="3070099at2759"/>
<evidence type="ECO:0000313" key="1">
    <source>
        <dbReference type="EMBL" id="KAF9526892.1"/>
    </source>
</evidence>
<keyword evidence="2" id="KW-1185">Reference proteome</keyword>